<sequence>MEARRRPKHPLAAELLTSGLSVSAANIVTLPMDVLKVRLQLQTAHLAGRSSGLVMTGMHIVRSEGLTGLYRGLNPAVARGLFYGGVRLGCYTPIKGLLGADPEKTSLLRNIAAGSWSGAMAAAASNPMDLVKTQLQAQDSPFRSTSQVLKHVIKTDGVAGLWNGTTPSMTRAAVLTAAQCATYDEVKQAWMRLTSWDDAFPTHLASSLATGLVTTTITSPVDVVKTHMFMGGAHKGQNVLQCAAAIVKRNGPKGLLRGWTAQYIRLGPQTTVIFVVMEPLRKLSGLNAL</sequence>
<evidence type="ECO:0000256" key="9">
    <source>
        <dbReference type="RuleBase" id="RU000488"/>
    </source>
</evidence>
<dbReference type="GO" id="GO:0055085">
    <property type="term" value="P:transmembrane transport"/>
    <property type="evidence" value="ECO:0007669"/>
    <property type="project" value="InterPro"/>
</dbReference>
<proteinExistence type="inferred from homology"/>
<accession>A0AAW1QLY5</accession>
<dbReference type="PANTHER" id="PTHR45618">
    <property type="entry name" value="MITOCHONDRIAL DICARBOXYLATE CARRIER-RELATED"/>
    <property type="match status" value="1"/>
</dbReference>
<comment type="caution">
    <text evidence="10">The sequence shown here is derived from an EMBL/GenBank/DDBJ whole genome shotgun (WGS) entry which is preliminary data.</text>
</comment>
<evidence type="ECO:0000256" key="3">
    <source>
        <dbReference type="ARBA" id="ARBA00022448"/>
    </source>
</evidence>
<dbReference type="InterPro" id="IPR002067">
    <property type="entry name" value="MCP"/>
</dbReference>
<evidence type="ECO:0000313" key="11">
    <source>
        <dbReference type="Proteomes" id="UP001438707"/>
    </source>
</evidence>
<evidence type="ECO:0000256" key="4">
    <source>
        <dbReference type="ARBA" id="ARBA00022692"/>
    </source>
</evidence>
<keyword evidence="4 8" id="KW-0812">Transmembrane</keyword>
<evidence type="ECO:0000256" key="1">
    <source>
        <dbReference type="ARBA" id="ARBA00004141"/>
    </source>
</evidence>
<keyword evidence="3 9" id="KW-0813">Transport</keyword>
<evidence type="ECO:0000256" key="2">
    <source>
        <dbReference type="ARBA" id="ARBA00006375"/>
    </source>
</evidence>
<feature type="repeat" description="Solcar" evidence="8">
    <location>
        <begin position="198"/>
        <end position="283"/>
    </location>
</feature>
<comment type="subcellular location">
    <subcellularLocation>
        <location evidence="1">Membrane</location>
        <topology evidence="1">Multi-pass membrane protein</topology>
    </subcellularLocation>
</comment>
<dbReference type="PROSITE" id="PS50920">
    <property type="entry name" value="SOLCAR"/>
    <property type="match status" value="3"/>
</dbReference>
<evidence type="ECO:0000313" key="10">
    <source>
        <dbReference type="EMBL" id="KAK9822412.1"/>
    </source>
</evidence>
<dbReference type="Proteomes" id="UP001438707">
    <property type="component" value="Unassembled WGS sequence"/>
</dbReference>
<keyword evidence="11" id="KW-1185">Reference proteome</keyword>
<dbReference type="EMBL" id="JALJOS010000032">
    <property type="protein sequence ID" value="KAK9822412.1"/>
    <property type="molecule type" value="Genomic_DNA"/>
</dbReference>
<evidence type="ECO:0000256" key="5">
    <source>
        <dbReference type="ARBA" id="ARBA00022737"/>
    </source>
</evidence>
<dbReference type="SUPFAM" id="SSF103506">
    <property type="entry name" value="Mitochondrial carrier"/>
    <property type="match status" value="1"/>
</dbReference>
<evidence type="ECO:0000256" key="7">
    <source>
        <dbReference type="ARBA" id="ARBA00023136"/>
    </source>
</evidence>
<evidence type="ECO:0000256" key="6">
    <source>
        <dbReference type="ARBA" id="ARBA00022989"/>
    </source>
</evidence>
<keyword evidence="5" id="KW-0677">Repeat</keyword>
<dbReference type="Pfam" id="PF00153">
    <property type="entry name" value="Mito_carr"/>
    <property type="match status" value="3"/>
</dbReference>
<name>A0AAW1QLY5_9CHLO</name>
<comment type="similarity">
    <text evidence="2 9">Belongs to the mitochondrial carrier (TC 2.A.29) family.</text>
</comment>
<dbReference type="InterPro" id="IPR023395">
    <property type="entry name" value="MCP_dom_sf"/>
</dbReference>
<keyword evidence="7 8" id="KW-0472">Membrane</keyword>
<keyword evidence="6" id="KW-1133">Transmembrane helix</keyword>
<dbReference type="PRINTS" id="PR00784">
    <property type="entry name" value="MTUNCOUPLING"/>
</dbReference>
<dbReference type="InterPro" id="IPR050391">
    <property type="entry name" value="Mito_Metabolite_Transporter"/>
</dbReference>
<organism evidence="10 11">
    <name type="scientific">Apatococcus lobatus</name>
    <dbReference type="NCBI Taxonomy" id="904363"/>
    <lineage>
        <taxon>Eukaryota</taxon>
        <taxon>Viridiplantae</taxon>
        <taxon>Chlorophyta</taxon>
        <taxon>core chlorophytes</taxon>
        <taxon>Trebouxiophyceae</taxon>
        <taxon>Chlorellales</taxon>
        <taxon>Chlorellaceae</taxon>
        <taxon>Apatococcus</taxon>
    </lineage>
</organism>
<dbReference type="Gene3D" id="1.50.40.10">
    <property type="entry name" value="Mitochondrial carrier domain"/>
    <property type="match status" value="1"/>
</dbReference>
<dbReference type="AlphaFoldDB" id="A0AAW1QLY5"/>
<feature type="repeat" description="Solcar" evidence="8">
    <location>
        <begin position="105"/>
        <end position="189"/>
    </location>
</feature>
<gene>
    <name evidence="10" type="ORF">WJX74_003136</name>
</gene>
<dbReference type="GO" id="GO:0016020">
    <property type="term" value="C:membrane"/>
    <property type="evidence" value="ECO:0007669"/>
    <property type="project" value="UniProtKB-SubCell"/>
</dbReference>
<evidence type="ECO:0000256" key="8">
    <source>
        <dbReference type="PROSITE-ProRule" id="PRU00282"/>
    </source>
</evidence>
<dbReference type="InterPro" id="IPR018108">
    <property type="entry name" value="MCP_transmembrane"/>
</dbReference>
<protein>
    <submittedName>
        <fullName evidence="10">Uncharacterized protein</fullName>
    </submittedName>
</protein>
<reference evidence="10 11" key="1">
    <citation type="journal article" date="2024" name="Nat. Commun.">
        <title>Phylogenomics reveals the evolutionary origins of lichenization in chlorophyte algae.</title>
        <authorList>
            <person name="Puginier C."/>
            <person name="Libourel C."/>
            <person name="Otte J."/>
            <person name="Skaloud P."/>
            <person name="Haon M."/>
            <person name="Grisel S."/>
            <person name="Petersen M."/>
            <person name="Berrin J.G."/>
            <person name="Delaux P.M."/>
            <person name="Dal Grande F."/>
            <person name="Keller J."/>
        </authorList>
    </citation>
    <scope>NUCLEOTIDE SEQUENCE [LARGE SCALE GENOMIC DNA]</scope>
    <source>
        <strain evidence="10 11">SAG 2145</strain>
    </source>
</reference>
<feature type="repeat" description="Solcar" evidence="8">
    <location>
        <begin position="13"/>
        <end position="97"/>
    </location>
</feature>